<dbReference type="EC" id="2.5.1.18" evidence="1"/>
<comment type="similarity">
    <text evidence="1">Belongs to the GST superfamily.</text>
</comment>
<dbReference type="GO" id="GO:0004364">
    <property type="term" value="F:glutathione transferase activity"/>
    <property type="evidence" value="ECO:0007669"/>
    <property type="project" value="UniProtKB-UniRule"/>
</dbReference>
<gene>
    <name evidence="3" type="ORF">E5676_scaffold21G001720</name>
</gene>
<dbReference type="GO" id="GO:0006749">
    <property type="term" value="P:glutathione metabolic process"/>
    <property type="evidence" value="ECO:0007669"/>
    <property type="project" value="TreeGrafter"/>
</dbReference>
<evidence type="ECO:0000256" key="1">
    <source>
        <dbReference type="RuleBase" id="RU369102"/>
    </source>
</evidence>
<dbReference type="GO" id="GO:0005829">
    <property type="term" value="C:cytosol"/>
    <property type="evidence" value="ECO:0007669"/>
    <property type="project" value="UniProtKB-SubCell"/>
</dbReference>
<dbReference type="Pfam" id="PF02798">
    <property type="entry name" value="GST_N"/>
    <property type="match status" value="1"/>
</dbReference>
<comment type="catalytic activity">
    <reaction evidence="1">
        <text>RX + glutathione = an S-substituted glutathione + a halide anion + H(+)</text>
        <dbReference type="Rhea" id="RHEA:16437"/>
        <dbReference type="ChEBI" id="CHEBI:15378"/>
        <dbReference type="ChEBI" id="CHEBI:16042"/>
        <dbReference type="ChEBI" id="CHEBI:17792"/>
        <dbReference type="ChEBI" id="CHEBI:57925"/>
        <dbReference type="ChEBI" id="CHEBI:90779"/>
        <dbReference type="EC" id="2.5.1.18"/>
    </reaction>
</comment>
<dbReference type="PROSITE" id="PS50404">
    <property type="entry name" value="GST_NTER"/>
    <property type="match status" value="1"/>
</dbReference>
<sequence>MNPIYKQIPVLIHKGKPIIESSLIVEYIDEVWSSDGDKTYTNLLPSHPLERAHARFWVGYVDKKMEHYNVYDKVMDYDIIFIPLEVSFGIDIRQKEEKEAAAKELLECFKQLEAEKLNVPRSSNGFKGASKERVFQGICLLKPRFTTSH</sequence>
<comment type="caution">
    <text evidence="3">The sequence shown here is derived from an EMBL/GenBank/DDBJ whole genome shotgun (WGS) entry which is preliminary data.</text>
</comment>
<dbReference type="Gene3D" id="1.20.1050.10">
    <property type="match status" value="1"/>
</dbReference>
<keyword evidence="3" id="KW-0456">Lyase</keyword>
<dbReference type="Proteomes" id="UP000321947">
    <property type="component" value="Unassembled WGS sequence"/>
</dbReference>
<dbReference type="SUPFAM" id="SSF52833">
    <property type="entry name" value="Thioredoxin-like"/>
    <property type="match status" value="1"/>
</dbReference>
<comment type="subcellular location">
    <subcellularLocation>
        <location evidence="1">Cytoplasm</location>
        <location evidence="1">Cytosol</location>
    </subcellularLocation>
</comment>
<protein>
    <recommendedName>
        <fullName evidence="1">Glutathione S-transferase</fullName>
        <ecNumber evidence="1">2.5.1.18</ecNumber>
    </recommendedName>
</protein>
<accession>A0A5D3CYM2</accession>
<keyword evidence="1" id="KW-0963">Cytoplasm</keyword>
<dbReference type="PANTHER" id="PTHR11260">
    <property type="entry name" value="GLUTATHIONE S-TRANSFERASE, GST, SUPERFAMILY, GST DOMAIN CONTAINING"/>
    <property type="match status" value="1"/>
</dbReference>
<keyword evidence="1" id="KW-0808">Transferase</keyword>
<dbReference type="SUPFAM" id="SSF47616">
    <property type="entry name" value="GST C-terminal domain-like"/>
    <property type="match status" value="1"/>
</dbReference>
<comment type="function">
    <text evidence="1">Is involved in the conjugation of reduced glutathione to a wide number of exogenous and endogenous hydrophobic electrophiles.</text>
</comment>
<dbReference type="InterPro" id="IPR036282">
    <property type="entry name" value="Glutathione-S-Trfase_C_sf"/>
</dbReference>
<dbReference type="Gene3D" id="3.40.30.10">
    <property type="entry name" value="Glutaredoxin"/>
    <property type="match status" value="1"/>
</dbReference>
<dbReference type="AlphaFoldDB" id="A0A5D3CYM2"/>
<evidence type="ECO:0000259" key="2">
    <source>
        <dbReference type="PROSITE" id="PS50404"/>
    </source>
</evidence>
<reference evidence="3 4" key="1">
    <citation type="submission" date="2019-08" db="EMBL/GenBank/DDBJ databases">
        <title>Draft genome sequences of two oriental melons (Cucumis melo L. var makuwa).</title>
        <authorList>
            <person name="Kwon S.-Y."/>
        </authorList>
    </citation>
    <scope>NUCLEOTIDE SEQUENCE [LARGE SCALE GENOMIC DNA]</scope>
    <source>
        <strain evidence="4">cv. Chang Bougi</strain>
        <tissue evidence="3">Leaf</tissue>
    </source>
</reference>
<name>A0A5D3CYM2_CUCMM</name>
<evidence type="ECO:0000313" key="4">
    <source>
        <dbReference type="Proteomes" id="UP000321947"/>
    </source>
</evidence>
<dbReference type="InterPro" id="IPR004045">
    <property type="entry name" value="Glutathione_S-Trfase_N"/>
</dbReference>
<feature type="domain" description="GST N-terminal" evidence="2">
    <location>
        <begin position="1"/>
        <end position="36"/>
    </location>
</feature>
<dbReference type="PANTHER" id="PTHR11260:SF773">
    <property type="entry name" value="GLUTATHIONE S-TRANSFERASE U26"/>
    <property type="match status" value="1"/>
</dbReference>
<dbReference type="GO" id="GO:0016829">
    <property type="term" value="F:lyase activity"/>
    <property type="evidence" value="ECO:0007669"/>
    <property type="project" value="UniProtKB-KW"/>
</dbReference>
<dbReference type="EMBL" id="SSTD01008307">
    <property type="protein sequence ID" value="TYK16378.1"/>
    <property type="molecule type" value="Genomic_DNA"/>
</dbReference>
<organism evidence="3 4">
    <name type="scientific">Cucumis melo var. makuwa</name>
    <name type="common">Oriental melon</name>
    <dbReference type="NCBI Taxonomy" id="1194695"/>
    <lineage>
        <taxon>Eukaryota</taxon>
        <taxon>Viridiplantae</taxon>
        <taxon>Streptophyta</taxon>
        <taxon>Embryophyta</taxon>
        <taxon>Tracheophyta</taxon>
        <taxon>Spermatophyta</taxon>
        <taxon>Magnoliopsida</taxon>
        <taxon>eudicotyledons</taxon>
        <taxon>Gunneridae</taxon>
        <taxon>Pentapetalae</taxon>
        <taxon>rosids</taxon>
        <taxon>fabids</taxon>
        <taxon>Cucurbitales</taxon>
        <taxon>Cucurbitaceae</taxon>
        <taxon>Benincaseae</taxon>
        <taxon>Cucumis</taxon>
    </lineage>
</organism>
<proteinExistence type="inferred from homology"/>
<evidence type="ECO:0000313" key="3">
    <source>
        <dbReference type="EMBL" id="TYK16378.1"/>
    </source>
</evidence>
<dbReference type="InterPro" id="IPR045073">
    <property type="entry name" value="Omega/Tau-like"/>
</dbReference>
<dbReference type="InterPro" id="IPR036249">
    <property type="entry name" value="Thioredoxin-like_sf"/>
</dbReference>